<protein>
    <submittedName>
        <fullName evidence="3">Uncharacterized protein</fullName>
    </submittedName>
</protein>
<reference evidence="3 4" key="2">
    <citation type="submission" date="2017-06" db="EMBL/GenBank/DDBJ databases">
        <authorList>
            <consortium name="Pathogen Informatics"/>
        </authorList>
    </citation>
    <scope>NUCLEOTIDE SEQUENCE [LARGE SCALE GENOMIC DNA]</scope>
    <source>
        <strain evidence="3 4">NCTC13833</strain>
    </source>
</reference>
<keyword evidence="1" id="KW-0812">Transmembrane</keyword>
<dbReference type="EMBL" id="BMCB01000012">
    <property type="protein sequence ID" value="GGA94277.1"/>
    <property type="molecule type" value="Genomic_DNA"/>
</dbReference>
<keyword evidence="1" id="KW-0472">Membrane</keyword>
<reference evidence="5" key="3">
    <citation type="journal article" date="2019" name="Int. J. Syst. Evol. Microbiol.">
        <title>The Global Catalogue of Microorganisms (GCM) 10K type strain sequencing project: providing services to taxonomists for standard genome sequencing and annotation.</title>
        <authorList>
            <consortium name="The Broad Institute Genomics Platform"/>
            <consortium name="The Broad Institute Genome Sequencing Center for Infectious Disease"/>
            <person name="Wu L."/>
            <person name="Ma J."/>
        </authorList>
    </citation>
    <scope>NUCLEOTIDE SEQUENCE [LARGE SCALE GENOMIC DNA]</scope>
    <source>
        <strain evidence="5">CCM 4175</strain>
    </source>
</reference>
<name>A0A240C652_9STAP</name>
<reference evidence="2" key="1">
    <citation type="journal article" date="2014" name="Int. J. Syst. Evol. Microbiol.">
        <title>Complete genome of a new Firmicutes species belonging to the dominant human colonic microbiota ('Ruminococcus bicirculans') reveals two chromosomes and a selective capacity to utilize plant glucans.</title>
        <authorList>
            <consortium name="NISC Comparative Sequencing Program"/>
            <person name="Wegmann U."/>
            <person name="Louis P."/>
            <person name="Goesmann A."/>
            <person name="Henrissat B."/>
            <person name="Duncan S.H."/>
            <person name="Flint H.J."/>
        </authorList>
    </citation>
    <scope>NUCLEOTIDE SEQUENCE</scope>
    <source>
        <strain evidence="2">CCM 4175</strain>
    </source>
</reference>
<sequence length="178" mass="20675">MIQIIFLLFCIGTLLIIFLECFSFIRSFQFIISASLLTYSILYMFSTILKGTESFYVAIATLIAGLLAYHYTTYNNQQQLINSLDSKSGWRKSLFELAEKHDIVPEDVQGLRTTLRFNYKDNAKTYFDVMTKIIILYCEGIEREKKSLQFSPIISMNSNLKFKCKELDALKHNLTQEL</sequence>
<evidence type="ECO:0000313" key="3">
    <source>
        <dbReference type="EMBL" id="SNW03082.1"/>
    </source>
</evidence>
<reference evidence="2" key="4">
    <citation type="submission" date="2024-05" db="EMBL/GenBank/DDBJ databases">
        <authorList>
            <person name="Sun Q."/>
            <person name="Sedlacek I."/>
        </authorList>
    </citation>
    <scope>NUCLEOTIDE SEQUENCE</scope>
    <source>
        <strain evidence="2">CCM 4175</strain>
    </source>
</reference>
<accession>A0A240C652</accession>
<evidence type="ECO:0000256" key="1">
    <source>
        <dbReference type="SAM" id="Phobius"/>
    </source>
</evidence>
<feature type="transmembrane region" description="Helical" evidence="1">
    <location>
        <begin position="30"/>
        <end position="49"/>
    </location>
</feature>
<dbReference type="Proteomes" id="UP000243706">
    <property type="component" value="Chromosome 1"/>
</dbReference>
<dbReference type="AlphaFoldDB" id="A0A240C652"/>
<evidence type="ECO:0000313" key="5">
    <source>
        <dbReference type="Proteomes" id="UP000652995"/>
    </source>
</evidence>
<evidence type="ECO:0000313" key="2">
    <source>
        <dbReference type="EMBL" id="GGA94277.1"/>
    </source>
</evidence>
<keyword evidence="1" id="KW-1133">Transmembrane helix</keyword>
<gene>
    <name evidence="2" type="ORF">GCM10007183_18110</name>
    <name evidence="3" type="ORF">SAMEA4412661_01417</name>
</gene>
<proteinExistence type="predicted"/>
<feature type="transmembrane region" description="Helical" evidence="1">
    <location>
        <begin position="6"/>
        <end position="25"/>
    </location>
</feature>
<organism evidence="3 4">
    <name type="scientific">Staphylococcus muscae</name>
    <dbReference type="NCBI Taxonomy" id="1294"/>
    <lineage>
        <taxon>Bacteria</taxon>
        <taxon>Bacillati</taxon>
        <taxon>Bacillota</taxon>
        <taxon>Bacilli</taxon>
        <taxon>Bacillales</taxon>
        <taxon>Staphylococcaceae</taxon>
        <taxon>Staphylococcus</taxon>
    </lineage>
</organism>
<dbReference type="EMBL" id="LT906464">
    <property type="protein sequence ID" value="SNW03082.1"/>
    <property type="molecule type" value="Genomic_DNA"/>
</dbReference>
<evidence type="ECO:0000313" key="4">
    <source>
        <dbReference type="Proteomes" id="UP000243706"/>
    </source>
</evidence>
<dbReference type="Proteomes" id="UP000652995">
    <property type="component" value="Unassembled WGS sequence"/>
</dbReference>
<keyword evidence="5" id="KW-1185">Reference proteome</keyword>
<feature type="transmembrane region" description="Helical" evidence="1">
    <location>
        <begin position="55"/>
        <end position="72"/>
    </location>
</feature>